<comment type="cofactor">
    <cofactor evidence="1">
        <name>thiamine diphosphate</name>
        <dbReference type="ChEBI" id="CHEBI:58937"/>
    </cofactor>
</comment>
<dbReference type="PANTHER" id="PTHR47514:SF1">
    <property type="entry name" value="TRANSKETOLASE N-TERMINAL SECTION-RELATED"/>
    <property type="match status" value="1"/>
</dbReference>
<evidence type="ECO:0000313" key="5">
    <source>
        <dbReference type="EMBL" id="QDR79235.1"/>
    </source>
</evidence>
<dbReference type="PANTHER" id="PTHR47514">
    <property type="entry name" value="TRANSKETOLASE N-TERMINAL SECTION-RELATED"/>
    <property type="match status" value="1"/>
</dbReference>
<dbReference type="Pfam" id="PF00456">
    <property type="entry name" value="Transketolase_N"/>
    <property type="match status" value="1"/>
</dbReference>
<organism evidence="5 6">
    <name type="scientific">Sporomusa termitida</name>
    <dbReference type="NCBI Taxonomy" id="2377"/>
    <lineage>
        <taxon>Bacteria</taxon>
        <taxon>Bacillati</taxon>
        <taxon>Bacillota</taxon>
        <taxon>Negativicutes</taxon>
        <taxon>Selenomonadales</taxon>
        <taxon>Sporomusaceae</taxon>
        <taxon>Sporomusa</taxon>
    </lineage>
</organism>
<proteinExistence type="inferred from homology"/>
<protein>
    <submittedName>
        <fullName evidence="5">Transketolase</fullName>
    </submittedName>
</protein>
<dbReference type="KEGG" id="sted:SPTER_05080"/>
<accession>A0A517DPE2</accession>
<evidence type="ECO:0000259" key="4">
    <source>
        <dbReference type="Pfam" id="PF00456"/>
    </source>
</evidence>
<dbReference type="AlphaFoldDB" id="A0A517DPE2"/>
<evidence type="ECO:0000313" key="6">
    <source>
        <dbReference type="Proteomes" id="UP000320776"/>
    </source>
</evidence>
<evidence type="ECO:0000256" key="3">
    <source>
        <dbReference type="ARBA" id="ARBA00023052"/>
    </source>
</evidence>
<dbReference type="RefSeq" id="WP_144348909.1">
    <property type="nucleotide sequence ID" value="NZ_CP036259.1"/>
</dbReference>
<dbReference type="Proteomes" id="UP000320776">
    <property type="component" value="Chromosome"/>
</dbReference>
<feature type="domain" description="Transketolase N-terminal" evidence="4">
    <location>
        <begin position="79"/>
        <end position="263"/>
    </location>
</feature>
<keyword evidence="3" id="KW-0786">Thiamine pyrophosphate</keyword>
<reference evidence="5 6" key="1">
    <citation type="submission" date="2019-02" db="EMBL/GenBank/DDBJ databases">
        <title>Closed genome of Sporomusa termitida DSM 4440.</title>
        <authorList>
            <person name="Poehlein A."/>
            <person name="Daniel R."/>
        </authorList>
    </citation>
    <scope>NUCLEOTIDE SEQUENCE [LARGE SCALE GENOMIC DNA]</scope>
    <source>
        <strain evidence="5 6">DSM 4440</strain>
    </source>
</reference>
<evidence type="ECO:0000256" key="2">
    <source>
        <dbReference type="ARBA" id="ARBA00007131"/>
    </source>
</evidence>
<sequence length="305" mass="33317">MACINDHWQSQVRQVAQGIRRRVMEHTVRNHGGYLSQACSAAEILATLYLRIMHLGKTEKALVPAPFAGVPGPDNSAAFTGALFNGPRGPEYDRFILSPSQYALVLYALLIETGRMDPAGLEQFNVDGFTVEMIGAEHSPGMEVMTGSLGQGLSQAAGIAMARRLKGESGKVWVFMSDGEWQSGQNWEALQAITHHKLDNIGIYVDVNGQQCDGAMCDVMAIEPFADRLTAFGARVYQVDGHNLDALVRPVLEPGCAGKPVIVLADTKPWQGIDILKKRYPKLHYVRFASGDEQAEYAGILQTML</sequence>
<dbReference type="SUPFAM" id="SSF52518">
    <property type="entry name" value="Thiamin diphosphate-binding fold (THDP-binding)"/>
    <property type="match status" value="1"/>
</dbReference>
<evidence type="ECO:0000256" key="1">
    <source>
        <dbReference type="ARBA" id="ARBA00001964"/>
    </source>
</evidence>
<dbReference type="InterPro" id="IPR005474">
    <property type="entry name" value="Transketolase_N"/>
</dbReference>
<gene>
    <name evidence="5" type="ORF">SPTER_05080</name>
</gene>
<keyword evidence="6" id="KW-1185">Reference proteome</keyword>
<dbReference type="InterPro" id="IPR029061">
    <property type="entry name" value="THDP-binding"/>
</dbReference>
<dbReference type="OrthoDB" id="8732661at2"/>
<name>A0A517DPE2_9FIRM</name>
<comment type="similarity">
    <text evidence="2">Belongs to the transketolase family.</text>
</comment>
<dbReference type="Gene3D" id="3.40.50.970">
    <property type="match status" value="1"/>
</dbReference>
<dbReference type="EMBL" id="CP036259">
    <property type="protein sequence ID" value="QDR79235.1"/>
    <property type="molecule type" value="Genomic_DNA"/>
</dbReference>